<keyword evidence="4" id="KW-0597">Phosphoprotein</keyword>
<feature type="domain" description="Response regulatory" evidence="6">
    <location>
        <begin position="3"/>
        <end position="120"/>
    </location>
</feature>
<dbReference type="Gene3D" id="3.40.50.2300">
    <property type="match status" value="1"/>
</dbReference>
<comment type="caution">
    <text evidence="7">The sequence shown here is derived from an EMBL/GenBank/DDBJ whole genome shotgun (WGS) entry which is preliminary data.</text>
</comment>
<evidence type="ECO:0000313" key="8">
    <source>
        <dbReference type="Proteomes" id="UP001596113"/>
    </source>
</evidence>
<reference evidence="8" key="1">
    <citation type="journal article" date="2019" name="Int. J. Syst. Evol. Microbiol.">
        <title>The Global Catalogue of Microorganisms (GCM) 10K type strain sequencing project: providing services to taxonomists for standard genome sequencing and annotation.</title>
        <authorList>
            <consortium name="The Broad Institute Genomics Platform"/>
            <consortium name="The Broad Institute Genome Sequencing Center for Infectious Disease"/>
            <person name="Wu L."/>
            <person name="Ma J."/>
        </authorList>
    </citation>
    <scope>NUCLEOTIDE SEQUENCE [LARGE SCALE GENOMIC DNA]</scope>
    <source>
        <strain evidence="8">CGMCC 1.18575</strain>
    </source>
</reference>
<dbReference type="RefSeq" id="WP_378140326.1">
    <property type="nucleotide sequence ID" value="NZ_JBHSMI010000067.1"/>
</dbReference>
<dbReference type="SMART" id="SM00448">
    <property type="entry name" value="REC"/>
    <property type="match status" value="1"/>
</dbReference>
<dbReference type="InterPro" id="IPR011006">
    <property type="entry name" value="CheY-like_superfamily"/>
</dbReference>
<dbReference type="SUPFAM" id="SSF46689">
    <property type="entry name" value="Homeodomain-like"/>
    <property type="match status" value="2"/>
</dbReference>
<dbReference type="Pfam" id="PF12833">
    <property type="entry name" value="HTH_18"/>
    <property type="match status" value="1"/>
</dbReference>
<gene>
    <name evidence="7" type="ORF">ACFPOF_32905</name>
</gene>
<evidence type="ECO:0000256" key="1">
    <source>
        <dbReference type="ARBA" id="ARBA00023015"/>
    </source>
</evidence>
<proteinExistence type="predicted"/>
<dbReference type="Gene3D" id="1.10.10.60">
    <property type="entry name" value="Homeodomain-like"/>
    <property type="match status" value="2"/>
</dbReference>
<evidence type="ECO:0000313" key="7">
    <source>
        <dbReference type="EMBL" id="MFC5407557.1"/>
    </source>
</evidence>
<evidence type="ECO:0000256" key="3">
    <source>
        <dbReference type="ARBA" id="ARBA00023163"/>
    </source>
</evidence>
<keyword evidence="8" id="KW-1185">Reference proteome</keyword>
<dbReference type="EMBL" id="JBHSMI010000067">
    <property type="protein sequence ID" value="MFC5407557.1"/>
    <property type="molecule type" value="Genomic_DNA"/>
</dbReference>
<accession>A0ABW0I8F2</accession>
<dbReference type="PANTHER" id="PTHR43280:SF10">
    <property type="entry name" value="REGULATORY PROTEIN POCR"/>
    <property type="match status" value="1"/>
</dbReference>
<feature type="domain" description="HTH araC/xylS-type" evidence="5">
    <location>
        <begin position="450"/>
        <end position="547"/>
    </location>
</feature>
<dbReference type="InterPro" id="IPR018060">
    <property type="entry name" value="HTH_AraC"/>
</dbReference>
<evidence type="ECO:0000256" key="2">
    <source>
        <dbReference type="ARBA" id="ARBA00023125"/>
    </source>
</evidence>
<protein>
    <submittedName>
        <fullName evidence="7">Response regulator</fullName>
    </submittedName>
</protein>
<evidence type="ECO:0000259" key="5">
    <source>
        <dbReference type="PROSITE" id="PS01124"/>
    </source>
</evidence>
<dbReference type="Pfam" id="PF00072">
    <property type="entry name" value="Response_reg"/>
    <property type="match status" value="1"/>
</dbReference>
<keyword evidence="2" id="KW-0238">DNA-binding</keyword>
<dbReference type="SMART" id="SM00342">
    <property type="entry name" value="HTH_ARAC"/>
    <property type="match status" value="1"/>
</dbReference>
<sequence length="551" mass="62764">MYRLLLIDNEPIIVDGLYDLFLELDSLELDVLKAYSATEALARLSAHKIDIVIADIQMPGMSGLELQQLIKEQWPFCKTIFLTGYNDFSYVQTAMRHGGLDYVLKTEGDERILEAFHNAIAGLQEEWEKEQLMEEARQELHLAKPLLQKEYLLSLLSGERLHNEGIQFRFAELGISLSTALPVLLVVGRVDEWPGDYSFADRELLLFAIHNISQEYFSTYSIATLSYDRTKFIWLIQPKEVDDGNGPAFVQRIHETLDSVQSASRSVLHIPVSFVTHGSFCSWSELPSVFNRLTRLLGRGLGLGRESLLTDIPASEKPSAALKSAGSTGDNANIANIASQRRTIPLLESYLEGGDAREFASLCSGMLQSAAHDPFLYTEMYYNIATMILSYLNRVEATQDLLERQDFDGLMRIDDHPDWEAAAHYFENVAAQLFVKRHDEREEKSHSIITRLNQYIKEHLHDDLSLTKLSDVVNLNASYLSRLYKQTAGYGLAEYIAERRVDKAAALLRETSLKIHEVARQVGLEQGYFIKMFKKYTHTTPQEYRELKLYD</sequence>
<keyword evidence="1" id="KW-0805">Transcription regulation</keyword>
<dbReference type="PANTHER" id="PTHR43280">
    <property type="entry name" value="ARAC-FAMILY TRANSCRIPTIONAL REGULATOR"/>
    <property type="match status" value="1"/>
</dbReference>
<feature type="modified residue" description="4-aspartylphosphate" evidence="4">
    <location>
        <position position="55"/>
    </location>
</feature>
<dbReference type="Proteomes" id="UP001596113">
    <property type="component" value="Unassembled WGS sequence"/>
</dbReference>
<dbReference type="CDD" id="cd17536">
    <property type="entry name" value="REC_YesN-like"/>
    <property type="match status" value="1"/>
</dbReference>
<dbReference type="InterPro" id="IPR009057">
    <property type="entry name" value="Homeodomain-like_sf"/>
</dbReference>
<organism evidence="7 8">
    <name type="scientific">Cohnella soli</name>
    <dbReference type="NCBI Taxonomy" id="425005"/>
    <lineage>
        <taxon>Bacteria</taxon>
        <taxon>Bacillati</taxon>
        <taxon>Bacillota</taxon>
        <taxon>Bacilli</taxon>
        <taxon>Bacillales</taxon>
        <taxon>Paenibacillaceae</taxon>
        <taxon>Cohnella</taxon>
    </lineage>
</organism>
<evidence type="ECO:0000259" key="6">
    <source>
        <dbReference type="PROSITE" id="PS50110"/>
    </source>
</evidence>
<keyword evidence="3" id="KW-0804">Transcription</keyword>
<dbReference type="PROSITE" id="PS50110">
    <property type="entry name" value="RESPONSE_REGULATORY"/>
    <property type="match status" value="1"/>
</dbReference>
<evidence type="ECO:0000256" key="4">
    <source>
        <dbReference type="PROSITE-ProRule" id="PRU00169"/>
    </source>
</evidence>
<name>A0ABW0I8F2_9BACL</name>
<dbReference type="InterPro" id="IPR001789">
    <property type="entry name" value="Sig_transdc_resp-reg_receiver"/>
</dbReference>
<dbReference type="SUPFAM" id="SSF52172">
    <property type="entry name" value="CheY-like"/>
    <property type="match status" value="1"/>
</dbReference>
<dbReference type="PROSITE" id="PS01124">
    <property type="entry name" value="HTH_ARAC_FAMILY_2"/>
    <property type="match status" value="1"/>
</dbReference>